<evidence type="ECO:0000313" key="2">
    <source>
        <dbReference type="WBParaSite" id="BXY_1240700.1"/>
    </source>
</evidence>
<sequence length="103" mass="12010">MLFCSLPTAQPLKFDYSIFPVFPSKFFHSKIVVDPSSVRFWLCVRRLLSANQIRLDWTSFERFLLIQTSLDLFDPLPTSDLSAFFFIFLPNSLFRPAKHVGCE</sequence>
<evidence type="ECO:0000313" key="1">
    <source>
        <dbReference type="Proteomes" id="UP000095284"/>
    </source>
</evidence>
<organism evidence="1 2">
    <name type="scientific">Bursaphelenchus xylophilus</name>
    <name type="common">Pinewood nematode worm</name>
    <name type="synonym">Aphelenchoides xylophilus</name>
    <dbReference type="NCBI Taxonomy" id="6326"/>
    <lineage>
        <taxon>Eukaryota</taxon>
        <taxon>Metazoa</taxon>
        <taxon>Ecdysozoa</taxon>
        <taxon>Nematoda</taxon>
        <taxon>Chromadorea</taxon>
        <taxon>Rhabditida</taxon>
        <taxon>Tylenchina</taxon>
        <taxon>Tylenchomorpha</taxon>
        <taxon>Aphelenchoidea</taxon>
        <taxon>Aphelenchoididae</taxon>
        <taxon>Bursaphelenchus</taxon>
    </lineage>
</organism>
<dbReference type="WBParaSite" id="BXY_1240700.1">
    <property type="protein sequence ID" value="BXY_1240700.1"/>
    <property type="gene ID" value="BXY_1240700"/>
</dbReference>
<proteinExistence type="predicted"/>
<name>A0A1I7SH91_BURXY</name>
<reference evidence="2" key="1">
    <citation type="submission" date="2016-11" db="UniProtKB">
        <authorList>
            <consortium name="WormBaseParasite"/>
        </authorList>
    </citation>
    <scope>IDENTIFICATION</scope>
</reference>
<dbReference type="Proteomes" id="UP000095284">
    <property type="component" value="Unplaced"/>
</dbReference>
<protein>
    <submittedName>
        <fullName evidence="2">Ovule protein</fullName>
    </submittedName>
</protein>
<dbReference type="AlphaFoldDB" id="A0A1I7SH91"/>
<accession>A0A1I7SH91</accession>